<feature type="domain" description="CsgH-like" evidence="2">
    <location>
        <begin position="34"/>
        <end position="104"/>
    </location>
</feature>
<dbReference type="Proteomes" id="UP000565745">
    <property type="component" value="Unassembled WGS sequence"/>
</dbReference>
<dbReference type="RefSeq" id="WP_025055825.1">
    <property type="nucleotide sequence ID" value="NZ_JACIFU010000003.1"/>
</dbReference>
<feature type="chain" id="PRO_5030641750" description="CsgH-like domain-containing protein" evidence="1">
    <location>
        <begin position="21"/>
        <end position="118"/>
    </location>
</feature>
<dbReference type="InterPro" id="IPR047726">
    <property type="entry name" value="CsgH_dom"/>
</dbReference>
<dbReference type="Gene3D" id="2.60.40.2420">
    <property type="match status" value="1"/>
</dbReference>
<gene>
    <name evidence="3" type="ORF">GGR93_002868</name>
</gene>
<dbReference type="InterPro" id="IPR048632">
    <property type="entry name" value="CsgH-like"/>
</dbReference>
<protein>
    <recommendedName>
        <fullName evidence="2">CsgH-like domain-containing protein</fullName>
    </recommendedName>
</protein>
<dbReference type="Pfam" id="PF21112">
    <property type="entry name" value="CsgH"/>
    <property type="match status" value="1"/>
</dbReference>
<keyword evidence="4" id="KW-1185">Reference proteome</keyword>
<evidence type="ECO:0000259" key="2">
    <source>
        <dbReference type="Pfam" id="PF21112"/>
    </source>
</evidence>
<dbReference type="NCBIfam" id="NF041112">
    <property type="entry name" value="chap_CsgH_alph"/>
    <property type="match status" value="1"/>
</dbReference>
<evidence type="ECO:0000256" key="1">
    <source>
        <dbReference type="SAM" id="SignalP"/>
    </source>
</evidence>
<name>A0A7W6M9S7_9RHOB</name>
<dbReference type="EMBL" id="JACIFU010000003">
    <property type="protein sequence ID" value="MBB4175080.1"/>
    <property type="molecule type" value="Genomic_DNA"/>
</dbReference>
<feature type="signal peptide" evidence="1">
    <location>
        <begin position="1"/>
        <end position="20"/>
    </location>
</feature>
<comment type="caution">
    <text evidence="3">The sequence shown here is derived from an EMBL/GenBank/DDBJ whole genome shotgun (WGS) entry which is preliminary data.</text>
</comment>
<dbReference type="AlphaFoldDB" id="A0A7W6M9S7"/>
<proteinExistence type="predicted"/>
<sequence length="118" mass="12353">MKLISAVFSLVFPIALSASADEADKAWLELKNENGSVQVQAFAEIAVPENGSYELVATKKGKSGSSVSKQAGTISGASDQPLSVSRFSVEEGAMLEVILKVTNAAGEVFEAKELFVGE</sequence>
<keyword evidence="1" id="KW-0732">Signal</keyword>
<organism evidence="3 4">
    <name type="scientific">Sulfitobacter noctilucicola</name>
    <dbReference type="NCBI Taxonomy" id="1342301"/>
    <lineage>
        <taxon>Bacteria</taxon>
        <taxon>Pseudomonadati</taxon>
        <taxon>Pseudomonadota</taxon>
        <taxon>Alphaproteobacteria</taxon>
        <taxon>Rhodobacterales</taxon>
        <taxon>Roseobacteraceae</taxon>
        <taxon>Sulfitobacter</taxon>
    </lineage>
</organism>
<reference evidence="3 4" key="1">
    <citation type="submission" date="2020-08" db="EMBL/GenBank/DDBJ databases">
        <title>Genomic Encyclopedia of Type Strains, Phase IV (KMG-IV): sequencing the most valuable type-strain genomes for metagenomic binning, comparative biology and taxonomic classification.</title>
        <authorList>
            <person name="Goeker M."/>
        </authorList>
    </citation>
    <scope>NUCLEOTIDE SEQUENCE [LARGE SCALE GENOMIC DNA]</scope>
    <source>
        <strain evidence="3 4">DSM 101015</strain>
    </source>
</reference>
<dbReference type="InterPro" id="IPR053722">
    <property type="entry name" value="Curli_assembly_CsgC/AgfC"/>
</dbReference>
<evidence type="ECO:0000313" key="3">
    <source>
        <dbReference type="EMBL" id="MBB4175080.1"/>
    </source>
</evidence>
<accession>A0A7W6M9S7</accession>
<evidence type="ECO:0000313" key="4">
    <source>
        <dbReference type="Proteomes" id="UP000565745"/>
    </source>
</evidence>